<dbReference type="Gene3D" id="1.20.80.30">
    <property type="match status" value="1"/>
</dbReference>
<evidence type="ECO:0000256" key="11">
    <source>
        <dbReference type="PIRNR" id="PIRNR000853"/>
    </source>
</evidence>
<dbReference type="InterPro" id="IPR000121">
    <property type="entry name" value="PEP_util_C"/>
</dbReference>
<dbReference type="PIRSF" id="PIRSF000853">
    <property type="entry name" value="PPDK"/>
    <property type="match status" value="1"/>
</dbReference>
<dbReference type="SUPFAM" id="SSF52009">
    <property type="entry name" value="Phosphohistidine domain"/>
    <property type="match status" value="1"/>
</dbReference>
<organism evidence="15 16">
    <name type="scientific">Sulfobacillus thermotolerans</name>
    <dbReference type="NCBI Taxonomy" id="338644"/>
    <lineage>
        <taxon>Bacteria</taxon>
        <taxon>Bacillati</taxon>
        <taxon>Bacillota</taxon>
        <taxon>Clostridia</taxon>
        <taxon>Eubacteriales</taxon>
        <taxon>Clostridiales Family XVII. Incertae Sedis</taxon>
        <taxon>Sulfobacillus</taxon>
    </lineage>
</organism>
<dbReference type="PROSITE" id="PS00370">
    <property type="entry name" value="PEP_ENZYMES_PHOS_SITE"/>
    <property type="match status" value="1"/>
</dbReference>
<dbReference type="InterPro" id="IPR023151">
    <property type="entry name" value="PEP_util_CS"/>
</dbReference>
<sequence>MSRYVFPFEQGRASQRELLGGKGAGLSEMSYIGLPVPPGFTITTEACNLYQELDHFPEGMMDEVWTHLTELEAKLSRRLGDPQKPLLVSVRSGAPISMPGMMDTVLNLGLNSATVEGLAALTQNRRFALDSYRRFIQMFGNVVMHMEHNRFEHVLQEVKDAAGVQQDPDLSEAALEDVIDRYKTLVRSETGRDFPEDAREQLEMAIKAVFDSWKNPRAIVYRRLNKIPETLGTAVNVQSMVFGNMGPTSATGVLFTRNPNTGEPGMYGEYLTNAQGEDVVAGIRTPKMIQEMAQEMPKTFQELTDVCRLLETHYRDMQDIEFTVEREKLYLLQTRTGKRTARAAVKIAVDLVAEGIITRDEALLRQDPDQVARLLYRQIDPAAELDVLAQGLPASPGAASGKVVFDADEAEARGNRGEAVILVRPETTPDDIHGIVAAQGVLTSRGGMTSHAAIVARGMGKPAVTGCESVRISLEAREFMVGDITVHENDVITIDGGTGRVVKGIVPTVEPGLSEDFNTLLAWADEIKTLGVEANADTPEDAQIARDFGAQGVGLCRTEHMFMGQDRLPAMQAMILAETLAEREAALQKLLPMQQEDFYGILKAMDGYPVTIRLLDPPLHEFLPNMAETEKALAQAQQEGRVDDVVRLEAILRRSRVLFEFNPMLGFRGVRLGIVYPEIYAMQAQAIFQAQAALLQEGYHPVVEVMIPLVGIDQEFIRMRDLIQQVNEATQQRTGLDLPYKIGTMIEIPRAALTAGTIAESAQFFSFGTNDLTQTTFGFSRDDAESKFLPHYLAEKILTENPFMVLDRQGVGKLIEMAVHDGRRTRPDLKVGICGEHGGDPSSIEFCHLAGLNYVSASPFRVPIARLAAAQAFLRHQSH</sequence>
<dbReference type="SUPFAM" id="SSF51621">
    <property type="entry name" value="Phosphoenolpyruvate/pyruvate domain"/>
    <property type="match status" value="1"/>
</dbReference>
<evidence type="ECO:0000256" key="2">
    <source>
        <dbReference type="ARBA" id="ARBA00007837"/>
    </source>
</evidence>
<dbReference type="NCBIfam" id="TIGR01828">
    <property type="entry name" value="pyru_phos_dikin"/>
    <property type="match status" value="1"/>
</dbReference>
<evidence type="ECO:0000259" key="13">
    <source>
        <dbReference type="Pfam" id="PF01326"/>
    </source>
</evidence>
<dbReference type="Gene3D" id="1.10.189.10">
    <property type="entry name" value="Pyruvate Phosphate Dikinase, domain 2"/>
    <property type="match status" value="1"/>
</dbReference>
<evidence type="ECO:0000256" key="10">
    <source>
        <dbReference type="ARBA" id="ARBA00022842"/>
    </source>
</evidence>
<dbReference type="InterPro" id="IPR013815">
    <property type="entry name" value="ATP_grasp_subdomain_1"/>
</dbReference>
<evidence type="ECO:0000256" key="1">
    <source>
        <dbReference type="ARBA" id="ARBA00001946"/>
    </source>
</evidence>
<dbReference type="PANTHER" id="PTHR22931:SF9">
    <property type="entry name" value="PYRUVATE, PHOSPHATE DIKINASE 1, CHLOROPLASTIC"/>
    <property type="match status" value="1"/>
</dbReference>
<proteinExistence type="inferred from homology"/>
<feature type="domain" description="Pyruvate phosphate dikinase AMP/ATP-binding" evidence="13">
    <location>
        <begin position="60"/>
        <end position="290"/>
    </location>
</feature>
<evidence type="ECO:0000256" key="3">
    <source>
        <dbReference type="ARBA" id="ARBA00011994"/>
    </source>
</evidence>
<evidence type="ECO:0000256" key="6">
    <source>
        <dbReference type="ARBA" id="ARBA00022723"/>
    </source>
</evidence>
<dbReference type="Gene3D" id="3.30.470.20">
    <property type="entry name" value="ATP-grasp fold, B domain"/>
    <property type="match status" value="1"/>
</dbReference>
<gene>
    <name evidence="15" type="ORF">BXT84_04035</name>
</gene>
<comment type="similarity">
    <text evidence="2 11">Belongs to the PEP-utilizing enzyme family.</text>
</comment>
<dbReference type="PANTHER" id="PTHR22931">
    <property type="entry name" value="PHOSPHOENOLPYRUVATE DIKINASE-RELATED"/>
    <property type="match status" value="1"/>
</dbReference>
<evidence type="ECO:0000256" key="5">
    <source>
        <dbReference type="ARBA" id="ARBA00022679"/>
    </source>
</evidence>
<dbReference type="Gene3D" id="3.50.30.10">
    <property type="entry name" value="Phosphohistidine domain"/>
    <property type="match status" value="1"/>
</dbReference>
<dbReference type="EC" id="2.7.9.1" evidence="3 11"/>
<name>A0ABN5GXY2_9FIRM</name>
<comment type="catalytic activity">
    <reaction evidence="11">
        <text>pyruvate + phosphate + ATP = phosphoenolpyruvate + AMP + diphosphate + H(+)</text>
        <dbReference type="Rhea" id="RHEA:10756"/>
        <dbReference type="ChEBI" id="CHEBI:15361"/>
        <dbReference type="ChEBI" id="CHEBI:15378"/>
        <dbReference type="ChEBI" id="CHEBI:30616"/>
        <dbReference type="ChEBI" id="CHEBI:33019"/>
        <dbReference type="ChEBI" id="CHEBI:43474"/>
        <dbReference type="ChEBI" id="CHEBI:58702"/>
        <dbReference type="ChEBI" id="CHEBI:456215"/>
        <dbReference type="EC" id="2.7.9.1"/>
    </reaction>
</comment>
<dbReference type="SUPFAM" id="SSF56059">
    <property type="entry name" value="Glutathione synthetase ATP-binding domain-like"/>
    <property type="match status" value="1"/>
</dbReference>
<feature type="domain" description="Pyruvate phosphate dikinase AMP/ATP-binding" evidence="13">
    <location>
        <begin position="17"/>
        <end position="51"/>
    </location>
</feature>
<dbReference type="Pfam" id="PF02896">
    <property type="entry name" value="PEP-utilizers_C"/>
    <property type="match status" value="1"/>
</dbReference>
<dbReference type="InterPro" id="IPR008279">
    <property type="entry name" value="PEP-util_enz_mobile_dom"/>
</dbReference>
<dbReference type="InterPro" id="IPR015813">
    <property type="entry name" value="Pyrv/PenolPyrv_kinase-like_dom"/>
</dbReference>
<dbReference type="Gene3D" id="3.20.20.60">
    <property type="entry name" value="Phosphoenolpyruvate-binding domains"/>
    <property type="match status" value="1"/>
</dbReference>
<evidence type="ECO:0000256" key="4">
    <source>
        <dbReference type="ARBA" id="ARBA00020138"/>
    </source>
</evidence>
<evidence type="ECO:0000313" key="16">
    <source>
        <dbReference type="Proteomes" id="UP000325292"/>
    </source>
</evidence>
<keyword evidence="5" id="KW-0808">Transferase</keyword>
<keyword evidence="6" id="KW-0479">Metal-binding</keyword>
<keyword evidence="8" id="KW-0418">Kinase</keyword>
<accession>A0ABN5GXY2</accession>
<feature type="domain" description="PEP-utilising enzyme mobile" evidence="12">
    <location>
        <begin position="419"/>
        <end position="499"/>
    </location>
</feature>
<dbReference type="EMBL" id="CP019454">
    <property type="protein sequence ID" value="AUW93226.1"/>
    <property type="molecule type" value="Genomic_DNA"/>
</dbReference>
<keyword evidence="16" id="KW-1185">Reference proteome</keyword>
<dbReference type="InterPro" id="IPR010121">
    <property type="entry name" value="Pyruvate_phosphate_dikinase"/>
</dbReference>
<keyword evidence="9" id="KW-0067">ATP-binding</keyword>
<comment type="cofactor">
    <cofactor evidence="1 11">
        <name>Mg(2+)</name>
        <dbReference type="ChEBI" id="CHEBI:18420"/>
    </cofactor>
</comment>
<dbReference type="Pfam" id="PF01326">
    <property type="entry name" value="PPDK_N"/>
    <property type="match status" value="3"/>
</dbReference>
<dbReference type="InterPro" id="IPR040442">
    <property type="entry name" value="Pyrv_kinase-like_dom_sf"/>
</dbReference>
<evidence type="ECO:0000256" key="8">
    <source>
        <dbReference type="ARBA" id="ARBA00022777"/>
    </source>
</evidence>
<evidence type="ECO:0000259" key="14">
    <source>
        <dbReference type="Pfam" id="PF02896"/>
    </source>
</evidence>
<keyword evidence="7" id="KW-0547">Nucleotide-binding</keyword>
<evidence type="ECO:0000259" key="12">
    <source>
        <dbReference type="Pfam" id="PF00391"/>
    </source>
</evidence>
<feature type="domain" description="PEP-utilising enzyme C-terminal" evidence="14">
    <location>
        <begin position="515"/>
        <end position="872"/>
    </location>
</feature>
<dbReference type="InterPro" id="IPR036637">
    <property type="entry name" value="Phosphohistidine_dom_sf"/>
</dbReference>
<evidence type="ECO:0000256" key="7">
    <source>
        <dbReference type="ARBA" id="ARBA00022741"/>
    </source>
</evidence>
<dbReference type="Gene3D" id="3.30.1490.20">
    <property type="entry name" value="ATP-grasp fold, A domain"/>
    <property type="match status" value="1"/>
</dbReference>
<dbReference type="NCBIfam" id="NF004531">
    <property type="entry name" value="PRK05878.1"/>
    <property type="match status" value="1"/>
</dbReference>
<keyword evidence="10" id="KW-0460">Magnesium</keyword>
<feature type="domain" description="Pyruvate phosphate dikinase AMP/ATP-binding" evidence="13">
    <location>
        <begin position="299"/>
        <end position="350"/>
    </location>
</feature>
<evidence type="ECO:0000256" key="9">
    <source>
        <dbReference type="ARBA" id="ARBA00022840"/>
    </source>
</evidence>
<dbReference type="Pfam" id="PF00391">
    <property type="entry name" value="PEP-utilizers"/>
    <property type="match status" value="1"/>
</dbReference>
<protein>
    <recommendedName>
        <fullName evidence="4 11">Pyruvate, phosphate dikinase</fullName>
        <ecNumber evidence="3 11">2.7.9.1</ecNumber>
    </recommendedName>
</protein>
<evidence type="ECO:0000313" key="15">
    <source>
        <dbReference type="EMBL" id="AUW93226.1"/>
    </source>
</evidence>
<dbReference type="PROSITE" id="PS00742">
    <property type="entry name" value="PEP_ENZYMES_2"/>
    <property type="match status" value="1"/>
</dbReference>
<dbReference type="InterPro" id="IPR018274">
    <property type="entry name" value="PEP_util_AS"/>
</dbReference>
<dbReference type="InterPro" id="IPR002192">
    <property type="entry name" value="PPDK_AMP/ATP-bd"/>
</dbReference>
<reference evidence="15 16" key="1">
    <citation type="journal article" date="2019" name="Sci. Rep.">
        <title>Sulfobacillus thermotolerans: new insights into resistance and metabolic capacities of acidophilic chemolithotrophs.</title>
        <authorList>
            <person name="Panyushkina A.E."/>
            <person name="Babenko V.V."/>
            <person name="Nikitina A.S."/>
            <person name="Selezneva O.V."/>
            <person name="Tsaplina I.A."/>
            <person name="Letarova M.A."/>
            <person name="Kostryukova E.S."/>
            <person name="Letarov A.V."/>
        </authorList>
    </citation>
    <scope>NUCLEOTIDE SEQUENCE [LARGE SCALE GENOMIC DNA]</scope>
    <source>
        <strain evidence="15 16">Kr1</strain>
    </source>
</reference>
<dbReference type="Proteomes" id="UP000325292">
    <property type="component" value="Chromosome"/>
</dbReference>
<keyword evidence="15" id="KW-0670">Pyruvate</keyword>